<keyword evidence="1" id="KW-0812">Transmembrane</keyword>
<keyword evidence="3" id="KW-1185">Reference proteome</keyword>
<evidence type="ECO:0000256" key="1">
    <source>
        <dbReference type="SAM" id="Phobius"/>
    </source>
</evidence>
<protein>
    <recommendedName>
        <fullName evidence="4">Transmembrane protein</fullName>
    </recommendedName>
</protein>
<dbReference type="Proteomes" id="UP000886653">
    <property type="component" value="Unassembled WGS sequence"/>
</dbReference>
<evidence type="ECO:0000313" key="2">
    <source>
        <dbReference type="EMBL" id="KAG0143116.1"/>
    </source>
</evidence>
<organism evidence="2 3">
    <name type="scientific">Cronartium quercuum f. sp. fusiforme G11</name>
    <dbReference type="NCBI Taxonomy" id="708437"/>
    <lineage>
        <taxon>Eukaryota</taxon>
        <taxon>Fungi</taxon>
        <taxon>Dikarya</taxon>
        <taxon>Basidiomycota</taxon>
        <taxon>Pucciniomycotina</taxon>
        <taxon>Pucciniomycetes</taxon>
        <taxon>Pucciniales</taxon>
        <taxon>Coleosporiaceae</taxon>
        <taxon>Cronartium</taxon>
    </lineage>
</organism>
<dbReference type="EMBL" id="MU167328">
    <property type="protein sequence ID" value="KAG0143116.1"/>
    <property type="molecule type" value="Genomic_DNA"/>
</dbReference>
<accession>A0A9P6NGD2</accession>
<keyword evidence="1" id="KW-1133">Transmembrane helix</keyword>
<name>A0A9P6NGD2_9BASI</name>
<feature type="transmembrane region" description="Helical" evidence="1">
    <location>
        <begin position="36"/>
        <end position="60"/>
    </location>
</feature>
<comment type="caution">
    <text evidence="2">The sequence shown here is derived from an EMBL/GenBank/DDBJ whole genome shotgun (WGS) entry which is preliminary data.</text>
</comment>
<sequence>MVRRMVVYYAHFCDPSGLLEYCQSQSKSPLSLSLSLSLSLLFSSLLFSSLLFSFTLVGSVRSEVMNDQRLSGPSRVPWISHILVITRPIRKITFQLNLRYINFRKRAKRPWCRDIGMLGF</sequence>
<keyword evidence="1" id="KW-0472">Membrane</keyword>
<proteinExistence type="predicted"/>
<dbReference type="AlphaFoldDB" id="A0A9P6NGD2"/>
<gene>
    <name evidence="2" type="ORF">CROQUDRAFT_201493</name>
</gene>
<evidence type="ECO:0000313" key="3">
    <source>
        <dbReference type="Proteomes" id="UP000886653"/>
    </source>
</evidence>
<reference evidence="2" key="1">
    <citation type="submission" date="2013-11" db="EMBL/GenBank/DDBJ databases">
        <title>Genome sequence of the fusiform rust pathogen reveals effectors for host alternation and coevolution with pine.</title>
        <authorList>
            <consortium name="DOE Joint Genome Institute"/>
            <person name="Smith K."/>
            <person name="Pendleton A."/>
            <person name="Kubisiak T."/>
            <person name="Anderson C."/>
            <person name="Salamov A."/>
            <person name="Aerts A."/>
            <person name="Riley R."/>
            <person name="Clum A."/>
            <person name="Lindquist E."/>
            <person name="Ence D."/>
            <person name="Campbell M."/>
            <person name="Kronenberg Z."/>
            <person name="Feau N."/>
            <person name="Dhillon B."/>
            <person name="Hamelin R."/>
            <person name="Burleigh J."/>
            <person name="Smith J."/>
            <person name="Yandell M."/>
            <person name="Nelson C."/>
            <person name="Grigoriev I."/>
            <person name="Davis J."/>
        </authorList>
    </citation>
    <scope>NUCLEOTIDE SEQUENCE</scope>
    <source>
        <strain evidence="2">G11</strain>
    </source>
</reference>
<evidence type="ECO:0008006" key="4">
    <source>
        <dbReference type="Google" id="ProtNLM"/>
    </source>
</evidence>